<dbReference type="EMBL" id="FZNV01000010">
    <property type="protein sequence ID" value="SNR78099.1"/>
    <property type="molecule type" value="Genomic_DNA"/>
</dbReference>
<evidence type="ECO:0000313" key="2">
    <source>
        <dbReference type="Proteomes" id="UP000198337"/>
    </source>
</evidence>
<dbReference type="SUPFAM" id="SSF69754">
    <property type="entry name" value="Ribosome binding protein Y (YfiA homologue)"/>
    <property type="match status" value="1"/>
</dbReference>
<dbReference type="CDD" id="cd00552">
    <property type="entry name" value="RaiA"/>
    <property type="match status" value="1"/>
</dbReference>
<dbReference type="Proteomes" id="UP000198337">
    <property type="component" value="Unassembled WGS sequence"/>
</dbReference>
<dbReference type="InterPro" id="IPR003489">
    <property type="entry name" value="RHF/RaiA"/>
</dbReference>
<keyword evidence="2" id="KW-1185">Reference proteome</keyword>
<gene>
    <name evidence="1" type="ORF">SAMN04488009_0018</name>
</gene>
<sequence length="127" mass="14778">MQKRTQGVTSNNRLIRPTFFLAINFLSMKVNTQSVNFNADRKLIDFLQNRLNKVETFYSKVISSDVYMKVENTSSKVNKIVEIKINVPKDKFVVKKQCKSFEEAVDSACNSLERRLIKQKEKLRVQA</sequence>
<reference evidence="1 2" key="1">
    <citation type="submission" date="2017-06" db="EMBL/GenBank/DDBJ databases">
        <authorList>
            <person name="Varghese N."/>
            <person name="Submissions S."/>
        </authorList>
    </citation>
    <scope>NUCLEOTIDE SEQUENCE [LARGE SCALE GENOMIC DNA]</scope>
    <source>
        <strain evidence="1 2">DSM 19840</strain>
    </source>
</reference>
<accession>A0ABY1SLU8</accession>
<name>A0ABY1SLU8_9FLAO</name>
<organism evidence="1 2">
    <name type="scientific">Maribacter sedimenticola</name>
    <dbReference type="NCBI Taxonomy" id="228956"/>
    <lineage>
        <taxon>Bacteria</taxon>
        <taxon>Pseudomonadati</taxon>
        <taxon>Bacteroidota</taxon>
        <taxon>Flavobacteriia</taxon>
        <taxon>Flavobacteriales</taxon>
        <taxon>Flavobacteriaceae</taxon>
        <taxon>Maribacter</taxon>
    </lineage>
</organism>
<comment type="caution">
    <text evidence="1">The sequence shown here is derived from an EMBL/GenBank/DDBJ whole genome shotgun (WGS) entry which is preliminary data.</text>
</comment>
<dbReference type="Pfam" id="PF02482">
    <property type="entry name" value="Ribosomal_S30AE"/>
    <property type="match status" value="1"/>
</dbReference>
<proteinExistence type="predicted"/>
<dbReference type="Gene3D" id="3.30.160.100">
    <property type="entry name" value="Ribosome hibernation promotion factor-like"/>
    <property type="match status" value="1"/>
</dbReference>
<protein>
    <submittedName>
        <fullName evidence="1">Sigma-54 modulation protein</fullName>
    </submittedName>
</protein>
<dbReference type="InterPro" id="IPR036567">
    <property type="entry name" value="RHF-like"/>
</dbReference>
<evidence type="ECO:0000313" key="1">
    <source>
        <dbReference type="EMBL" id="SNR78099.1"/>
    </source>
</evidence>
<dbReference type="NCBIfam" id="TIGR00741">
    <property type="entry name" value="yfiA"/>
    <property type="match status" value="1"/>
</dbReference>